<evidence type="ECO:0000313" key="6">
    <source>
        <dbReference type="Proteomes" id="UP000662821"/>
    </source>
</evidence>
<comment type="similarity">
    <text evidence="1">Belongs to the SMP-30/CGR1 family.</text>
</comment>
<dbReference type="GO" id="GO:0004341">
    <property type="term" value="F:gluconolactonase activity"/>
    <property type="evidence" value="ECO:0007669"/>
    <property type="project" value="TreeGrafter"/>
</dbReference>
<name>A0AAJ4MPL4_9BURK</name>
<dbReference type="InterPro" id="IPR005511">
    <property type="entry name" value="SMP-30"/>
</dbReference>
<protein>
    <submittedName>
        <fullName evidence="5">SMP-30/gluconolactonase/LRE family protein</fullName>
    </submittedName>
</protein>
<feature type="active site" description="Proton donor/acceptor" evidence="2">
    <location>
        <position position="209"/>
    </location>
</feature>
<evidence type="ECO:0000256" key="3">
    <source>
        <dbReference type="PIRSR" id="PIRSR605511-2"/>
    </source>
</evidence>
<dbReference type="EMBL" id="CP071520">
    <property type="protein sequence ID" value="QSX94753.1"/>
    <property type="molecule type" value="Genomic_DNA"/>
</dbReference>
<dbReference type="Proteomes" id="UP000662821">
    <property type="component" value="Chromosome"/>
</dbReference>
<dbReference type="AlphaFoldDB" id="A0AAJ4MPL4"/>
<proteinExistence type="inferred from homology"/>
<dbReference type="PRINTS" id="PR01790">
    <property type="entry name" value="SMP30FAMILY"/>
</dbReference>
<keyword evidence="3" id="KW-0479">Metal-binding</keyword>
<dbReference type="GO" id="GO:0019853">
    <property type="term" value="P:L-ascorbic acid biosynthetic process"/>
    <property type="evidence" value="ECO:0007669"/>
    <property type="project" value="TreeGrafter"/>
</dbReference>
<gene>
    <name evidence="5" type="ORF">J3P46_18775</name>
</gene>
<organism evidence="5 6">
    <name type="scientific">Janthinobacterium lividum</name>
    <dbReference type="NCBI Taxonomy" id="29581"/>
    <lineage>
        <taxon>Bacteria</taxon>
        <taxon>Pseudomonadati</taxon>
        <taxon>Pseudomonadota</taxon>
        <taxon>Betaproteobacteria</taxon>
        <taxon>Burkholderiales</taxon>
        <taxon>Oxalobacteraceae</taxon>
        <taxon>Janthinobacterium</taxon>
    </lineage>
</organism>
<evidence type="ECO:0000259" key="4">
    <source>
        <dbReference type="Pfam" id="PF08450"/>
    </source>
</evidence>
<evidence type="ECO:0000256" key="1">
    <source>
        <dbReference type="ARBA" id="ARBA00008853"/>
    </source>
</evidence>
<dbReference type="PANTHER" id="PTHR10907:SF47">
    <property type="entry name" value="REGUCALCIN"/>
    <property type="match status" value="1"/>
</dbReference>
<feature type="domain" description="SMP-30/Gluconolactonase/LRE-like region" evidence="4">
    <location>
        <begin position="16"/>
        <end position="268"/>
    </location>
</feature>
<feature type="binding site" evidence="3">
    <location>
        <position position="18"/>
    </location>
    <ligand>
        <name>a divalent metal cation</name>
        <dbReference type="ChEBI" id="CHEBI:60240"/>
    </ligand>
</feature>
<dbReference type="Gene3D" id="2.120.10.30">
    <property type="entry name" value="TolB, C-terminal domain"/>
    <property type="match status" value="1"/>
</dbReference>
<feature type="binding site" evidence="3">
    <location>
        <position position="101"/>
    </location>
    <ligand>
        <name>substrate</name>
    </ligand>
</feature>
<dbReference type="SUPFAM" id="SSF63829">
    <property type="entry name" value="Calcium-dependent phosphotriesterase"/>
    <property type="match status" value="1"/>
</dbReference>
<sequence>MREWQAELVLDARAQLGECPLWSVAEQCLYWIDIAGRRLHRYDPATSLDRVWWVPCEPGCIALAEKGGLVAALRDGFYRFYPQEGLLDKLADAPYDSRDMRFNDGRCDSAGRFWAGAMYEPRTAELAAMFCLERGATRLGWGPQQDLGVKVSNGLAFAADGQSLFQSDTPNHVIYRFAFDAASGQVDERKVFARLPVKGEDAVYGGRPDGAALDAEGCYWSAQYEGGRVLRFSPQGEIIGIVRVPVTRPTMIAFGGADLRTLYITSAREGASDDELARQPQAGGLFAVRLDVAGRPEPLYRD</sequence>
<comment type="cofactor">
    <cofactor evidence="3">
        <name>Zn(2+)</name>
        <dbReference type="ChEBI" id="CHEBI:29105"/>
    </cofactor>
    <text evidence="3">Binds 1 divalent metal cation per subunit.</text>
</comment>
<dbReference type="InterPro" id="IPR013658">
    <property type="entry name" value="SGL"/>
</dbReference>
<reference evidence="5 6" key="1">
    <citation type="submission" date="2021-03" db="EMBL/GenBank/DDBJ databases">
        <title>Draft genome sequence of Janthinobacterium sp. strain PLB02 isolated from infected primmorphs (Lubomirskia baicalensis).</title>
        <authorList>
            <person name="Chernogor L.I."/>
            <person name="Belikov S.I."/>
            <person name="Petrushin I.S."/>
        </authorList>
    </citation>
    <scope>NUCLEOTIDE SEQUENCE [LARGE SCALE GENOMIC DNA]</scope>
    <source>
        <strain evidence="5 6">PLB02</strain>
    </source>
</reference>
<feature type="binding site" evidence="3">
    <location>
        <position position="209"/>
    </location>
    <ligand>
        <name>a divalent metal cation</name>
        <dbReference type="ChEBI" id="CHEBI:60240"/>
    </ligand>
</feature>
<feature type="binding site" evidence="3">
    <location>
        <position position="103"/>
    </location>
    <ligand>
        <name>substrate</name>
    </ligand>
</feature>
<dbReference type="InterPro" id="IPR011042">
    <property type="entry name" value="6-blade_b-propeller_TolB-like"/>
</dbReference>
<dbReference type="RefSeq" id="WP_151096268.1">
    <property type="nucleotide sequence ID" value="NZ_CP071520.1"/>
</dbReference>
<evidence type="ECO:0000256" key="2">
    <source>
        <dbReference type="PIRSR" id="PIRSR605511-1"/>
    </source>
</evidence>
<accession>A0AAJ4MPL4</accession>
<feature type="binding site" evidence="3">
    <location>
        <position position="153"/>
    </location>
    <ligand>
        <name>a divalent metal cation</name>
        <dbReference type="ChEBI" id="CHEBI:60240"/>
    </ligand>
</feature>
<dbReference type="PANTHER" id="PTHR10907">
    <property type="entry name" value="REGUCALCIN"/>
    <property type="match status" value="1"/>
</dbReference>
<dbReference type="Pfam" id="PF08450">
    <property type="entry name" value="SGL"/>
    <property type="match status" value="1"/>
</dbReference>
<dbReference type="GO" id="GO:0005509">
    <property type="term" value="F:calcium ion binding"/>
    <property type="evidence" value="ECO:0007669"/>
    <property type="project" value="TreeGrafter"/>
</dbReference>
<keyword evidence="3" id="KW-0862">Zinc</keyword>
<evidence type="ECO:0000313" key="5">
    <source>
        <dbReference type="EMBL" id="QSX94753.1"/>
    </source>
</evidence>